<feature type="transmembrane region" description="Helical" evidence="9">
    <location>
        <begin position="42"/>
        <end position="60"/>
    </location>
</feature>
<dbReference type="GO" id="GO:0065002">
    <property type="term" value="P:intracellular protein transmembrane transport"/>
    <property type="evidence" value="ECO:0007669"/>
    <property type="project" value="UniProtKB-UniRule"/>
</dbReference>
<dbReference type="Gene3D" id="1.20.1640.10">
    <property type="entry name" value="Multidrug efflux transporter AcrB transmembrane domain"/>
    <property type="match status" value="1"/>
</dbReference>
<evidence type="ECO:0000256" key="7">
    <source>
        <dbReference type="ARBA" id="ARBA00023010"/>
    </source>
</evidence>
<dbReference type="GO" id="GO:0015450">
    <property type="term" value="F:protein-transporting ATPase activity"/>
    <property type="evidence" value="ECO:0007669"/>
    <property type="project" value="InterPro"/>
</dbReference>
<dbReference type="InterPro" id="IPR005665">
    <property type="entry name" value="SecF_bac"/>
</dbReference>
<dbReference type="InterPro" id="IPR022646">
    <property type="entry name" value="SecD/SecF_CS"/>
</dbReference>
<name>A0A7C7D556_9FIRM</name>
<dbReference type="InterPro" id="IPR022813">
    <property type="entry name" value="SecD/SecF_arch_bac"/>
</dbReference>
<dbReference type="PRINTS" id="PR01755">
    <property type="entry name" value="SECFTRNLCASE"/>
</dbReference>
<gene>
    <name evidence="9 11" type="primary">secF</name>
    <name evidence="11" type="ORF">GX523_07075</name>
</gene>
<dbReference type="NCBIfam" id="TIGR00966">
    <property type="entry name" value="transloc_SecF"/>
    <property type="match status" value="1"/>
</dbReference>
<keyword evidence="8 9" id="KW-0472">Membrane</keyword>
<feature type="transmembrane region" description="Helical" evidence="9">
    <location>
        <begin position="211"/>
        <end position="230"/>
    </location>
</feature>
<evidence type="ECO:0000313" key="12">
    <source>
        <dbReference type="Proteomes" id="UP000553059"/>
    </source>
</evidence>
<dbReference type="PANTHER" id="PTHR30081:SF8">
    <property type="entry name" value="PROTEIN TRANSLOCASE SUBUNIT SECF"/>
    <property type="match status" value="1"/>
</dbReference>
<feature type="transmembrane region" description="Helical" evidence="9">
    <location>
        <begin position="262"/>
        <end position="279"/>
    </location>
</feature>
<dbReference type="HAMAP" id="MF_01464_B">
    <property type="entry name" value="SecF_B"/>
    <property type="match status" value="1"/>
</dbReference>
<feature type="domain" description="Protein export membrane protein SecD/SecF C-terminal" evidence="10">
    <location>
        <begin position="131"/>
        <end position="314"/>
    </location>
</feature>
<evidence type="ECO:0000256" key="3">
    <source>
        <dbReference type="ARBA" id="ARBA00022475"/>
    </source>
</evidence>
<dbReference type="AlphaFoldDB" id="A0A7C7D556"/>
<keyword evidence="2 9" id="KW-0813">Transport</keyword>
<dbReference type="InterPro" id="IPR022645">
    <property type="entry name" value="SecD/SecF_bac"/>
</dbReference>
<dbReference type="InterPro" id="IPR048634">
    <property type="entry name" value="SecD_SecF_C"/>
</dbReference>
<keyword evidence="4 9" id="KW-0812">Transmembrane</keyword>
<dbReference type="GO" id="GO:0006605">
    <property type="term" value="P:protein targeting"/>
    <property type="evidence" value="ECO:0007669"/>
    <property type="project" value="UniProtKB-UniRule"/>
</dbReference>
<reference evidence="11 12" key="1">
    <citation type="journal article" date="2020" name="Biotechnol. Biofuels">
        <title>New insights from the biogas microbiome by comprehensive genome-resolved metagenomics of nearly 1600 species originating from multiple anaerobic digesters.</title>
        <authorList>
            <person name="Campanaro S."/>
            <person name="Treu L."/>
            <person name="Rodriguez-R L.M."/>
            <person name="Kovalovszki A."/>
            <person name="Ziels R.M."/>
            <person name="Maus I."/>
            <person name="Zhu X."/>
            <person name="Kougias P.G."/>
            <person name="Basile A."/>
            <person name="Luo G."/>
            <person name="Schluter A."/>
            <person name="Konstantinidis K.T."/>
            <person name="Angelidaki I."/>
        </authorList>
    </citation>
    <scope>NUCLEOTIDE SEQUENCE [LARGE SCALE GENOMIC DNA]</scope>
    <source>
        <strain evidence="11">AS05jafATM_4</strain>
    </source>
</reference>
<evidence type="ECO:0000256" key="2">
    <source>
        <dbReference type="ARBA" id="ARBA00022448"/>
    </source>
</evidence>
<dbReference type="PANTHER" id="PTHR30081">
    <property type="entry name" value="PROTEIN-EXPORT MEMBRANE PROTEIN SEC"/>
    <property type="match status" value="1"/>
</dbReference>
<comment type="similarity">
    <text evidence="9">Belongs to the SecD/SecF family. SecF subfamily.</text>
</comment>
<dbReference type="EMBL" id="DUTF01000159">
    <property type="protein sequence ID" value="HHY26496.1"/>
    <property type="molecule type" value="Genomic_DNA"/>
</dbReference>
<dbReference type="InterPro" id="IPR055344">
    <property type="entry name" value="SecD_SecF_C_bact"/>
</dbReference>
<organism evidence="11 12">
    <name type="scientific">Desulfitobacterium dehalogenans</name>
    <dbReference type="NCBI Taxonomy" id="36854"/>
    <lineage>
        <taxon>Bacteria</taxon>
        <taxon>Bacillati</taxon>
        <taxon>Bacillota</taxon>
        <taxon>Clostridia</taxon>
        <taxon>Eubacteriales</taxon>
        <taxon>Desulfitobacteriaceae</taxon>
        <taxon>Desulfitobacterium</taxon>
    </lineage>
</organism>
<evidence type="ECO:0000256" key="4">
    <source>
        <dbReference type="ARBA" id="ARBA00022692"/>
    </source>
</evidence>
<evidence type="ECO:0000256" key="9">
    <source>
        <dbReference type="HAMAP-Rule" id="MF_01464"/>
    </source>
</evidence>
<comment type="subcellular location">
    <subcellularLocation>
        <location evidence="1 9">Cell membrane</location>
        <topology evidence="1 9">Multi-pass membrane protein</topology>
    </subcellularLocation>
</comment>
<keyword evidence="6 9" id="KW-1133">Transmembrane helix</keyword>
<sequence>MSENNNPGKKTTASTPAAHAATYEEVKNSIPFYFNVVKHRHVWFAISLIILAISFISFFARGLNLGVDFTGGTMLDIRFNQQVTQEKITEAMTSVGLEGPVQLSDNDTAALIRTSALEEEQRNELLTALQTQVGEFDRESLKEDKVGPAIGRELTKNAFLSLAIAAVLILAYISFRFQFAYAVSGVLGLLYAVITTVGVFSLFQWEVDSTFVAAILTIFGYSINDTVVIFDRIRENEPRMKRGDSFEDMVDKSIWQMMGRSIKIAVTVLISLLSIFILGGESTRVFALAMMIGVVAGAYSSIFNASQILVEIKKRMKPKRGGKPARAKA</sequence>
<dbReference type="GO" id="GO:0043952">
    <property type="term" value="P:protein transport by the Sec complex"/>
    <property type="evidence" value="ECO:0007669"/>
    <property type="project" value="UniProtKB-UniRule"/>
</dbReference>
<evidence type="ECO:0000256" key="1">
    <source>
        <dbReference type="ARBA" id="ARBA00004651"/>
    </source>
</evidence>
<evidence type="ECO:0000313" key="11">
    <source>
        <dbReference type="EMBL" id="HHY26496.1"/>
    </source>
</evidence>
<evidence type="ECO:0000259" key="10">
    <source>
        <dbReference type="Pfam" id="PF02355"/>
    </source>
</evidence>
<feature type="transmembrane region" description="Helical" evidence="9">
    <location>
        <begin position="285"/>
        <end position="310"/>
    </location>
</feature>
<comment type="subunit">
    <text evidence="9">Forms a complex with SecD. Part of the essential Sec protein translocation apparatus which comprises SecA, SecYEG and auxiliary proteins SecDF. Other proteins may also be involved.</text>
</comment>
<feature type="transmembrane region" description="Helical" evidence="9">
    <location>
        <begin position="182"/>
        <end position="205"/>
    </location>
</feature>
<protein>
    <recommendedName>
        <fullName evidence="9">Protein-export membrane protein SecF</fullName>
    </recommendedName>
</protein>
<evidence type="ECO:0000256" key="6">
    <source>
        <dbReference type="ARBA" id="ARBA00022989"/>
    </source>
</evidence>
<evidence type="ECO:0000256" key="5">
    <source>
        <dbReference type="ARBA" id="ARBA00022927"/>
    </source>
</evidence>
<proteinExistence type="inferred from homology"/>
<accession>A0A7C7D556</accession>
<dbReference type="Pfam" id="PF07549">
    <property type="entry name" value="Sec_GG"/>
    <property type="match status" value="1"/>
</dbReference>
<evidence type="ECO:0000256" key="8">
    <source>
        <dbReference type="ARBA" id="ARBA00023136"/>
    </source>
</evidence>
<dbReference type="NCBIfam" id="TIGR00916">
    <property type="entry name" value="2A0604s01"/>
    <property type="match status" value="1"/>
</dbReference>
<keyword evidence="5 9" id="KW-0653">Protein transport</keyword>
<comment type="function">
    <text evidence="9">Part of the Sec protein translocase complex. Interacts with the SecYEG preprotein conducting channel. SecDF uses the proton motive force (PMF) to complete protein translocation after the ATP-dependent function of SecA.</text>
</comment>
<dbReference type="Proteomes" id="UP000553059">
    <property type="component" value="Unassembled WGS sequence"/>
</dbReference>
<keyword evidence="3 9" id="KW-1003">Cell membrane</keyword>
<dbReference type="SUPFAM" id="SSF82866">
    <property type="entry name" value="Multidrug efflux transporter AcrB transmembrane domain"/>
    <property type="match status" value="1"/>
</dbReference>
<dbReference type="Pfam" id="PF02355">
    <property type="entry name" value="SecD_SecF_C"/>
    <property type="match status" value="1"/>
</dbReference>
<comment type="caution">
    <text evidence="11">The sequence shown here is derived from an EMBL/GenBank/DDBJ whole genome shotgun (WGS) entry which is preliminary data.</text>
</comment>
<keyword evidence="7 9" id="KW-0811">Translocation</keyword>
<dbReference type="GO" id="GO:0005886">
    <property type="term" value="C:plasma membrane"/>
    <property type="evidence" value="ECO:0007669"/>
    <property type="project" value="UniProtKB-SubCell"/>
</dbReference>
<feature type="transmembrane region" description="Helical" evidence="9">
    <location>
        <begin position="158"/>
        <end position="175"/>
    </location>
</feature>